<gene>
    <name evidence="1" type="ORF">ARMSODRAFT_1090839</name>
</gene>
<keyword evidence="2" id="KW-1185">Reference proteome</keyword>
<evidence type="ECO:0008006" key="3">
    <source>
        <dbReference type="Google" id="ProtNLM"/>
    </source>
</evidence>
<reference evidence="2" key="1">
    <citation type="journal article" date="2017" name="Nat. Ecol. Evol.">
        <title>Genome expansion and lineage-specific genetic innovations in the forest pathogenic fungi Armillaria.</title>
        <authorList>
            <person name="Sipos G."/>
            <person name="Prasanna A.N."/>
            <person name="Walter M.C."/>
            <person name="O'Connor E."/>
            <person name="Balint B."/>
            <person name="Krizsan K."/>
            <person name="Kiss B."/>
            <person name="Hess J."/>
            <person name="Varga T."/>
            <person name="Slot J."/>
            <person name="Riley R."/>
            <person name="Boka B."/>
            <person name="Rigling D."/>
            <person name="Barry K."/>
            <person name="Lee J."/>
            <person name="Mihaltcheva S."/>
            <person name="LaButti K."/>
            <person name="Lipzen A."/>
            <person name="Waldron R."/>
            <person name="Moloney N.M."/>
            <person name="Sperisen C."/>
            <person name="Kredics L."/>
            <person name="Vagvoelgyi C."/>
            <person name="Patrignani A."/>
            <person name="Fitzpatrick D."/>
            <person name="Nagy I."/>
            <person name="Doyle S."/>
            <person name="Anderson J.B."/>
            <person name="Grigoriev I.V."/>
            <person name="Gueldener U."/>
            <person name="Muensterkoetter M."/>
            <person name="Nagy L.G."/>
        </authorList>
    </citation>
    <scope>NUCLEOTIDE SEQUENCE [LARGE SCALE GENOMIC DNA]</scope>
    <source>
        <strain evidence="2">28-4</strain>
    </source>
</reference>
<organism evidence="1 2">
    <name type="scientific">Armillaria solidipes</name>
    <dbReference type="NCBI Taxonomy" id="1076256"/>
    <lineage>
        <taxon>Eukaryota</taxon>
        <taxon>Fungi</taxon>
        <taxon>Dikarya</taxon>
        <taxon>Basidiomycota</taxon>
        <taxon>Agaricomycotina</taxon>
        <taxon>Agaricomycetes</taxon>
        <taxon>Agaricomycetidae</taxon>
        <taxon>Agaricales</taxon>
        <taxon>Marasmiineae</taxon>
        <taxon>Physalacriaceae</taxon>
        <taxon>Armillaria</taxon>
    </lineage>
</organism>
<dbReference type="AlphaFoldDB" id="A0A2H3AK71"/>
<name>A0A2H3AK71_9AGAR</name>
<proteinExistence type="predicted"/>
<dbReference type="Proteomes" id="UP000218334">
    <property type="component" value="Unassembled WGS sequence"/>
</dbReference>
<evidence type="ECO:0000313" key="2">
    <source>
        <dbReference type="Proteomes" id="UP000218334"/>
    </source>
</evidence>
<sequence>MSLLDLPQEILDAIIDELQDDKKSLLHASLACEALCPRTRVHLFSSVRLSVKSDCDRLRELITLSPKLALHFTFLRLKLWQRQATHQAPAYGRALTVIGSLVNISHLSLGLGEWCDIPATVAASLQSRFYHTLNIGAYFKFRSTGEICSLVKNSPGLQHVRFACEKALTEECNLDHSLHPAPAPVFLRAIDRLPFSFVQVIDHERIFFNSDRTLMKQATSSAPCPFSLCNIQRLEIGLPDDRGAVSQHIYRYFALSATALKHLFVRHDTPGLLSASSRTLNISGIKKITVTIRMLLSNVLVFQLFEWWISNFSAVDEHCAIRSITFTVSHCSLREPPALDWENLWMRLDNCLASYKMASLKRVAFIFLALGSNALKARIEPEPKNFPELRRLGRKVVFTN</sequence>
<dbReference type="EMBL" id="KZ293507">
    <property type="protein sequence ID" value="PBK59319.1"/>
    <property type="molecule type" value="Genomic_DNA"/>
</dbReference>
<protein>
    <recommendedName>
        <fullName evidence="3">F-box domain-containing protein</fullName>
    </recommendedName>
</protein>
<accession>A0A2H3AK71</accession>
<evidence type="ECO:0000313" key="1">
    <source>
        <dbReference type="EMBL" id="PBK59319.1"/>
    </source>
</evidence>